<keyword evidence="7" id="KW-1185">Reference proteome</keyword>
<dbReference type="InterPro" id="IPR019537">
    <property type="entry name" value="TMEM65"/>
</dbReference>
<dbReference type="GO" id="GO:0016020">
    <property type="term" value="C:membrane"/>
    <property type="evidence" value="ECO:0007669"/>
    <property type="project" value="UniProtKB-SubCell"/>
</dbReference>
<sequence>MITSKPCHCIQDTSCTQNIWKSPIQYNQFIHMELQLDYYNVYFLQHKGIQYMRLLATAGRLASRISVTGGCESVAVEPVVHRRFSTGAWQVVKRTTTTGAFHSLEKPIIEDHEEAIKIATRLTSEEQTLLRDALEELAAYNGVDALPMTAAQTRALFIVNTLPFIGFGFLDNMIMIVAGQYIDQKLGTLLCLSTMAAAALGNLISDVAGIGLAHYVESVFSKLGVKHPVLSSEQLSSTRARLTTNGARAVGLSIGCIIGMFPLLFYKNDRDNDSEIQSKDSTHHAERKYVILPFEPDIVL</sequence>
<name>A0A0D8XSG9_DICVI</name>
<feature type="transmembrane region" description="Helical" evidence="5">
    <location>
        <begin position="246"/>
        <end position="266"/>
    </location>
</feature>
<dbReference type="EMBL" id="KN716305">
    <property type="protein sequence ID" value="KJH47480.1"/>
    <property type="molecule type" value="Genomic_DNA"/>
</dbReference>
<evidence type="ECO:0000256" key="1">
    <source>
        <dbReference type="ARBA" id="ARBA00004141"/>
    </source>
</evidence>
<accession>A0A0D8XSG9</accession>
<reference evidence="6 7" key="1">
    <citation type="submission" date="2013-11" db="EMBL/GenBank/DDBJ databases">
        <title>Draft genome of the bovine lungworm Dictyocaulus viviparus.</title>
        <authorList>
            <person name="Mitreva M."/>
        </authorList>
    </citation>
    <scope>NUCLEOTIDE SEQUENCE [LARGE SCALE GENOMIC DNA]</scope>
    <source>
        <strain evidence="6 7">HannoverDv2000</strain>
    </source>
</reference>
<evidence type="ECO:0000256" key="5">
    <source>
        <dbReference type="SAM" id="Phobius"/>
    </source>
</evidence>
<dbReference type="Pfam" id="PF10507">
    <property type="entry name" value="TMEM65"/>
    <property type="match status" value="1"/>
</dbReference>
<dbReference type="PANTHER" id="PTHR21706:SF15">
    <property type="entry name" value="TRANSMEMBRANE PROTEIN 65"/>
    <property type="match status" value="1"/>
</dbReference>
<feature type="transmembrane region" description="Helical" evidence="5">
    <location>
        <begin position="189"/>
        <end position="216"/>
    </location>
</feature>
<evidence type="ECO:0000313" key="6">
    <source>
        <dbReference type="EMBL" id="KJH47480.1"/>
    </source>
</evidence>
<evidence type="ECO:0000313" key="7">
    <source>
        <dbReference type="Proteomes" id="UP000053766"/>
    </source>
</evidence>
<keyword evidence="3 5" id="KW-1133">Transmembrane helix</keyword>
<evidence type="ECO:0000256" key="3">
    <source>
        <dbReference type="ARBA" id="ARBA00022989"/>
    </source>
</evidence>
<dbReference type="OrthoDB" id="430821at2759"/>
<dbReference type="AlphaFoldDB" id="A0A0D8XSG9"/>
<evidence type="ECO:0000256" key="2">
    <source>
        <dbReference type="ARBA" id="ARBA00022692"/>
    </source>
</evidence>
<feature type="transmembrane region" description="Helical" evidence="5">
    <location>
        <begin position="155"/>
        <end position="177"/>
    </location>
</feature>
<keyword evidence="4 5" id="KW-0472">Membrane</keyword>
<keyword evidence="2 5" id="KW-0812">Transmembrane</keyword>
<gene>
    <name evidence="6" type="ORF">DICVIV_06418</name>
</gene>
<evidence type="ECO:0000256" key="4">
    <source>
        <dbReference type="ARBA" id="ARBA00023136"/>
    </source>
</evidence>
<dbReference type="GO" id="GO:0005739">
    <property type="term" value="C:mitochondrion"/>
    <property type="evidence" value="ECO:0007669"/>
    <property type="project" value="TreeGrafter"/>
</dbReference>
<organism evidence="6 7">
    <name type="scientific">Dictyocaulus viviparus</name>
    <name type="common">Bovine lungworm</name>
    <dbReference type="NCBI Taxonomy" id="29172"/>
    <lineage>
        <taxon>Eukaryota</taxon>
        <taxon>Metazoa</taxon>
        <taxon>Ecdysozoa</taxon>
        <taxon>Nematoda</taxon>
        <taxon>Chromadorea</taxon>
        <taxon>Rhabditida</taxon>
        <taxon>Rhabditina</taxon>
        <taxon>Rhabditomorpha</taxon>
        <taxon>Strongyloidea</taxon>
        <taxon>Metastrongylidae</taxon>
        <taxon>Dictyocaulus</taxon>
    </lineage>
</organism>
<dbReference type="PANTHER" id="PTHR21706">
    <property type="entry name" value="TRANSMEMBRANE PROTEIN 65"/>
    <property type="match status" value="1"/>
</dbReference>
<evidence type="ECO:0008006" key="8">
    <source>
        <dbReference type="Google" id="ProtNLM"/>
    </source>
</evidence>
<reference evidence="7" key="2">
    <citation type="journal article" date="2016" name="Sci. Rep.">
        <title>Dictyocaulus viviparus genome, variome and transcriptome elucidate lungworm biology and support future intervention.</title>
        <authorList>
            <person name="McNulty S.N."/>
            <person name="Strube C."/>
            <person name="Rosa B.A."/>
            <person name="Martin J.C."/>
            <person name="Tyagi R."/>
            <person name="Choi Y.J."/>
            <person name="Wang Q."/>
            <person name="Hallsworth Pepin K."/>
            <person name="Zhang X."/>
            <person name="Ozersky P."/>
            <person name="Wilson R.K."/>
            <person name="Sternberg P.W."/>
            <person name="Gasser R.B."/>
            <person name="Mitreva M."/>
        </authorList>
    </citation>
    <scope>NUCLEOTIDE SEQUENCE [LARGE SCALE GENOMIC DNA]</scope>
    <source>
        <strain evidence="7">HannoverDv2000</strain>
    </source>
</reference>
<dbReference type="Proteomes" id="UP000053766">
    <property type="component" value="Unassembled WGS sequence"/>
</dbReference>
<proteinExistence type="predicted"/>
<comment type="subcellular location">
    <subcellularLocation>
        <location evidence="1">Membrane</location>
        <topology evidence="1">Multi-pass membrane protein</topology>
    </subcellularLocation>
</comment>
<protein>
    <recommendedName>
        <fullName evidence="8">Transmembrane protein 65</fullName>
    </recommendedName>
</protein>